<evidence type="ECO:0000259" key="10">
    <source>
        <dbReference type="Pfam" id="PF00590"/>
    </source>
</evidence>
<evidence type="ECO:0000313" key="11">
    <source>
        <dbReference type="EMBL" id="NYZ21162.1"/>
    </source>
</evidence>
<organism evidence="11 12">
    <name type="scientific">Azospirillum oleiclasticum</name>
    <dbReference type="NCBI Taxonomy" id="2735135"/>
    <lineage>
        <taxon>Bacteria</taxon>
        <taxon>Pseudomonadati</taxon>
        <taxon>Pseudomonadota</taxon>
        <taxon>Alphaproteobacteria</taxon>
        <taxon>Rhodospirillales</taxon>
        <taxon>Azospirillaceae</taxon>
        <taxon>Azospirillum</taxon>
    </lineage>
</organism>
<dbReference type="EC" id="2.1.1.107" evidence="2"/>
<dbReference type="InterPro" id="IPR014777">
    <property type="entry name" value="4pyrrole_Mease_sub1"/>
</dbReference>
<comment type="caution">
    <text evidence="11">The sequence shown here is derived from an EMBL/GenBank/DDBJ whole genome shotgun (WGS) entry which is preliminary data.</text>
</comment>
<accession>A0ABX2TAV1</accession>
<dbReference type="InterPro" id="IPR035996">
    <property type="entry name" value="4pyrrol_Methylase_sf"/>
</dbReference>
<evidence type="ECO:0000256" key="5">
    <source>
        <dbReference type="ARBA" id="ARBA00022691"/>
    </source>
</evidence>
<evidence type="ECO:0000313" key="12">
    <source>
        <dbReference type="Proteomes" id="UP000584642"/>
    </source>
</evidence>
<dbReference type="InterPro" id="IPR050161">
    <property type="entry name" value="Siro_Cobalamin_biosynth"/>
</dbReference>
<evidence type="ECO:0000256" key="2">
    <source>
        <dbReference type="ARBA" id="ARBA00012162"/>
    </source>
</evidence>
<evidence type="ECO:0000256" key="7">
    <source>
        <dbReference type="ARBA" id="ARBA00025705"/>
    </source>
</evidence>
<dbReference type="PANTHER" id="PTHR45790:SF3">
    <property type="entry name" value="S-ADENOSYL-L-METHIONINE-DEPENDENT UROPORPHYRINOGEN III METHYLTRANSFERASE, CHLOROPLASTIC"/>
    <property type="match status" value="1"/>
</dbReference>
<protein>
    <recommendedName>
        <fullName evidence="2">uroporphyrinogen-III C-methyltransferase</fullName>
        <ecNumber evidence="2">2.1.1.107</ecNumber>
    </recommendedName>
</protein>
<sequence>MPDDLAWRPDDGSGPCGSVALVGAGPGDPDLLTVAAVKALAAADVVLYDHLVGPGVLELAAAGARLVCVGKRSGKHSIAQEGIGALMVAHALAGRNVVRLKGGDPMLFGRAAEELDALEAAGIPVRVIPGITAALGCAAAAGIPLTRRGVARSVHFVTAHCREGEEDAIDWHRHANPQATLAIYMGRDRFGRIAASLVEGGLPPDTPVLVIENGTRADERRTAATLATLAEAAAGVGGGPALLLVGRAVAPGEPEPGYSRERTSAATRSAVIPNLA</sequence>
<proteinExistence type="inferred from homology"/>
<dbReference type="InterPro" id="IPR014776">
    <property type="entry name" value="4pyrrole_Mease_sub2"/>
</dbReference>
<evidence type="ECO:0000256" key="4">
    <source>
        <dbReference type="ARBA" id="ARBA00022679"/>
    </source>
</evidence>
<feature type="domain" description="Tetrapyrrole methylase" evidence="10">
    <location>
        <begin position="19"/>
        <end position="229"/>
    </location>
</feature>
<gene>
    <name evidence="11" type="primary">cobA</name>
    <name evidence="11" type="ORF">HND93_15705</name>
</gene>
<dbReference type="EMBL" id="JABFDB010000011">
    <property type="protein sequence ID" value="NYZ21162.1"/>
    <property type="molecule type" value="Genomic_DNA"/>
</dbReference>
<evidence type="ECO:0000256" key="8">
    <source>
        <dbReference type="RuleBase" id="RU003960"/>
    </source>
</evidence>
<evidence type="ECO:0000256" key="9">
    <source>
        <dbReference type="SAM" id="MobiDB-lite"/>
    </source>
</evidence>
<evidence type="ECO:0000256" key="3">
    <source>
        <dbReference type="ARBA" id="ARBA00022603"/>
    </source>
</evidence>
<dbReference type="NCBIfam" id="NF004790">
    <property type="entry name" value="PRK06136.1"/>
    <property type="match status" value="1"/>
</dbReference>
<keyword evidence="5" id="KW-0949">S-adenosyl-L-methionine</keyword>
<keyword evidence="3 8" id="KW-0489">Methyltransferase</keyword>
<name>A0ABX2TAV1_9PROT</name>
<dbReference type="PROSITE" id="PS00840">
    <property type="entry name" value="SUMT_2"/>
    <property type="match status" value="1"/>
</dbReference>
<dbReference type="InterPro" id="IPR003043">
    <property type="entry name" value="Uropor_MeTrfase_CS"/>
</dbReference>
<dbReference type="GO" id="GO:0004851">
    <property type="term" value="F:uroporphyrin-III C-methyltransferase activity"/>
    <property type="evidence" value="ECO:0007669"/>
    <property type="project" value="UniProtKB-EC"/>
</dbReference>
<dbReference type="Pfam" id="PF00590">
    <property type="entry name" value="TP_methylase"/>
    <property type="match status" value="1"/>
</dbReference>
<keyword evidence="12" id="KW-1185">Reference proteome</keyword>
<keyword evidence="6" id="KW-0627">Porphyrin biosynthesis</keyword>
<dbReference type="Proteomes" id="UP000584642">
    <property type="component" value="Unassembled WGS sequence"/>
</dbReference>
<comment type="pathway">
    <text evidence="7">Porphyrin-containing compound metabolism; siroheme biosynthesis; precorrin-2 from uroporphyrinogen III: step 1/1.</text>
</comment>
<dbReference type="InterPro" id="IPR006366">
    <property type="entry name" value="CobA/CysG_C"/>
</dbReference>
<evidence type="ECO:0000256" key="1">
    <source>
        <dbReference type="ARBA" id="ARBA00005879"/>
    </source>
</evidence>
<reference evidence="11 12" key="1">
    <citation type="submission" date="2020-05" db="EMBL/GenBank/DDBJ databases">
        <title>Azospirillum oleiclasticum sp. nov, a nitrogen-fixing and heavy crude oil-emulsifying bacterium isolated from the crude oil of Yumen Oilfield.</title>
        <authorList>
            <person name="Wu D."/>
            <person name="Cai M."/>
            <person name="Zhang X."/>
        </authorList>
    </citation>
    <scope>NUCLEOTIDE SEQUENCE [LARGE SCALE GENOMIC DNA]</scope>
    <source>
        <strain evidence="11 12">ROY-1-1-2</strain>
    </source>
</reference>
<dbReference type="RefSeq" id="WP_180282945.1">
    <property type="nucleotide sequence ID" value="NZ_JABFDB010000011.1"/>
</dbReference>
<dbReference type="GO" id="GO:0032259">
    <property type="term" value="P:methylation"/>
    <property type="evidence" value="ECO:0007669"/>
    <property type="project" value="UniProtKB-KW"/>
</dbReference>
<dbReference type="CDD" id="cd11642">
    <property type="entry name" value="SUMT"/>
    <property type="match status" value="1"/>
</dbReference>
<keyword evidence="4 8" id="KW-0808">Transferase</keyword>
<dbReference type="InterPro" id="IPR000878">
    <property type="entry name" value="4pyrrol_Mease"/>
</dbReference>
<dbReference type="Gene3D" id="3.30.950.10">
    <property type="entry name" value="Methyltransferase, Cobalt-precorrin-4 Transmethylase, Domain 2"/>
    <property type="match status" value="1"/>
</dbReference>
<evidence type="ECO:0000256" key="6">
    <source>
        <dbReference type="ARBA" id="ARBA00023244"/>
    </source>
</evidence>
<dbReference type="PANTHER" id="PTHR45790">
    <property type="entry name" value="SIROHEME SYNTHASE-RELATED"/>
    <property type="match status" value="1"/>
</dbReference>
<dbReference type="SUPFAM" id="SSF53790">
    <property type="entry name" value="Tetrapyrrole methylase"/>
    <property type="match status" value="1"/>
</dbReference>
<dbReference type="Gene3D" id="3.40.1010.10">
    <property type="entry name" value="Cobalt-precorrin-4 Transmethylase, Domain 1"/>
    <property type="match status" value="1"/>
</dbReference>
<comment type="similarity">
    <text evidence="1 8">Belongs to the precorrin methyltransferase family.</text>
</comment>
<dbReference type="NCBIfam" id="TIGR01469">
    <property type="entry name" value="cobA_cysG_Cterm"/>
    <property type="match status" value="1"/>
</dbReference>
<feature type="region of interest" description="Disordered" evidence="9">
    <location>
        <begin position="252"/>
        <end position="276"/>
    </location>
</feature>